<dbReference type="PANTHER" id="PTHR15495">
    <property type="entry name" value="NEGATIVE REGULATOR OF VESICLE FORMATION-RELATED"/>
    <property type="match status" value="1"/>
</dbReference>
<evidence type="ECO:0000313" key="13">
    <source>
        <dbReference type="EMBL" id="KAK3859354.1"/>
    </source>
</evidence>
<sequence>MAGEVKLVLCGVLCCLLSIGLYHHVNNINNNKCDMTYMFQRPHYIEIDLPPEVKDNFPQYGVYAYGEGEYSIHLYKGQFNGIPVLFIPGNGGSHKQVRSLASVAYRKSLEDDGPDFHFNFFTVDINGELGALYGPVLQRQTAFVTIAIRRILQLYDEGGVGNSGSGGVGNSGNDGNGDGNSGNGDGNSGNESSGNGNSGNDGSGDGNSGNDGSDNGNSGNESSDNGNSGSESNGNGNSGNKSNRNGNTVNGTRPVVKPDSVILIGHSMGGMVGRAVYTHRDNNGTITPTMVPLIITQATPHTRPVIVLDQQLNDFYDKVNAYWIMERDYDLKDVVLVTVGGGRNDIQVPTTRANTPVADISTTTADVPYCWLTADHQAIVWCRQLVLATVRALFDVIDTNTNKLSTNRTRILDVFNYHLVK</sequence>
<reference evidence="13" key="1">
    <citation type="submission" date="2023-10" db="EMBL/GenBank/DDBJ databases">
        <title>Genome assemblies of two species of porcelain crab, Petrolisthes cinctipes and Petrolisthes manimaculis (Anomura: Porcellanidae).</title>
        <authorList>
            <person name="Angst P."/>
        </authorList>
    </citation>
    <scope>NUCLEOTIDE SEQUENCE</scope>
    <source>
        <strain evidence="13">PB745_01</strain>
        <tissue evidence="13">Gill</tissue>
    </source>
</reference>
<keyword evidence="7 10" id="KW-0653">Protein transport</keyword>
<name>A0AAE1EQ30_PETCI</name>
<feature type="domain" description="GPI inositol-deacylase PGAP1-like alpha/beta" evidence="12">
    <location>
        <begin position="79"/>
        <end position="158"/>
    </location>
</feature>
<dbReference type="EC" id="3.1.-.-" evidence="10"/>
<dbReference type="EMBL" id="JAWQEG010005045">
    <property type="protein sequence ID" value="KAK3859353.1"/>
    <property type="molecule type" value="Genomic_DNA"/>
</dbReference>
<feature type="transmembrane region" description="Helical" evidence="10">
    <location>
        <begin position="7"/>
        <end position="25"/>
    </location>
</feature>
<dbReference type="GO" id="GO:0015031">
    <property type="term" value="P:protein transport"/>
    <property type="evidence" value="ECO:0007669"/>
    <property type="project" value="UniProtKB-KW"/>
</dbReference>
<comment type="subcellular location">
    <subcellularLocation>
        <location evidence="1">Endoplasmic reticulum membrane</location>
        <topology evidence="1">Multi-pass membrane protein</topology>
    </subcellularLocation>
</comment>
<feature type="compositionally biased region" description="Gly residues" evidence="11">
    <location>
        <begin position="196"/>
        <end position="209"/>
    </location>
</feature>
<keyword evidence="6 10" id="KW-0256">Endoplasmic reticulum</keyword>
<evidence type="ECO:0000256" key="4">
    <source>
        <dbReference type="ARBA" id="ARBA00022692"/>
    </source>
</evidence>
<keyword evidence="9 10" id="KW-0472">Membrane</keyword>
<accession>A0AAE1EQ30</accession>
<comment type="caution">
    <text evidence="10">Lacks conserved residue(s) required for the propagation of feature annotation.</text>
</comment>
<evidence type="ECO:0000256" key="9">
    <source>
        <dbReference type="ARBA" id="ARBA00023136"/>
    </source>
</evidence>
<dbReference type="InterPro" id="IPR012908">
    <property type="entry name" value="PGAP1-ab_dom-like"/>
</dbReference>
<feature type="compositionally biased region" description="Gly residues" evidence="11">
    <location>
        <begin position="159"/>
        <end position="187"/>
    </location>
</feature>
<keyword evidence="3 10" id="KW-0813">Transport</keyword>
<dbReference type="GO" id="GO:0006888">
    <property type="term" value="P:endoplasmic reticulum to Golgi vesicle-mediated transport"/>
    <property type="evidence" value="ECO:0007669"/>
    <property type="project" value="TreeGrafter"/>
</dbReference>
<keyword evidence="5 10" id="KW-0378">Hydrolase</keyword>
<evidence type="ECO:0000256" key="8">
    <source>
        <dbReference type="ARBA" id="ARBA00022989"/>
    </source>
</evidence>
<evidence type="ECO:0000256" key="10">
    <source>
        <dbReference type="RuleBase" id="RU365011"/>
    </source>
</evidence>
<comment type="function">
    <text evidence="10">Involved in inositol deacylation of GPI-anchored proteins which plays important roles in the quality control and ER-associated degradation of GPI-anchored proteins.</text>
</comment>
<dbReference type="GO" id="GO:0006505">
    <property type="term" value="P:GPI anchor metabolic process"/>
    <property type="evidence" value="ECO:0007669"/>
    <property type="project" value="TreeGrafter"/>
</dbReference>
<keyword evidence="4 10" id="KW-0812">Transmembrane</keyword>
<evidence type="ECO:0000256" key="2">
    <source>
        <dbReference type="ARBA" id="ARBA00006931"/>
    </source>
</evidence>
<dbReference type="Pfam" id="PF07819">
    <property type="entry name" value="PGAP1"/>
    <property type="match status" value="2"/>
</dbReference>
<dbReference type="GO" id="GO:0050185">
    <property type="term" value="F:phosphatidylinositol deacylase activity"/>
    <property type="evidence" value="ECO:0007669"/>
    <property type="project" value="TreeGrafter"/>
</dbReference>
<dbReference type="InterPro" id="IPR029058">
    <property type="entry name" value="AB_hydrolase_fold"/>
</dbReference>
<dbReference type="Proteomes" id="UP001286313">
    <property type="component" value="Unassembled WGS sequence"/>
</dbReference>
<dbReference type="AlphaFoldDB" id="A0AAE1EQ30"/>
<evidence type="ECO:0000256" key="1">
    <source>
        <dbReference type="ARBA" id="ARBA00004477"/>
    </source>
</evidence>
<organism evidence="13 14">
    <name type="scientific">Petrolisthes cinctipes</name>
    <name type="common">Flat porcelain crab</name>
    <dbReference type="NCBI Taxonomy" id="88211"/>
    <lineage>
        <taxon>Eukaryota</taxon>
        <taxon>Metazoa</taxon>
        <taxon>Ecdysozoa</taxon>
        <taxon>Arthropoda</taxon>
        <taxon>Crustacea</taxon>
        <taxon>Multicrustacea</taxon>
        <taxon>Malacostraca</taxon>
        <taxon>Eumalacostraca</taxon>
        <taxon>Eucarida</taxon>
        <taxon>Decapoda</taxon>
        <taxon>Pleocyemata</taxon>
        <taxon>Anomura</taxon>
        <taxon>Galatheoidea</taxon>
        <taxon>Porcellanidae</taxon>
        <taxon>Petrolisthes</taxon>
    </lineage>
</organism>
<comment type="similarity">
    <text evidence="2 10">Belongs to the GPI inositol-deacylase family.</text>
</comment>
<dbReference type="Gene3D" id="3.40.50.1820">
    <property type="entry name" value="alpha/beta hydrolase"/>
    <property type="match status" value="1"/>
</dbReference>
<dbReference type="PANTHER" id="PTHR15495:SF7">
    <property type="entry name" value="GPI INOSITOL-DEACYLASE"/>
    <property type="match status" value="1"/>
</dbReference>
<feature type="non-terminal residue" evidence="13">
    <location>
        <position position="1"/>
    </location>
</feature>
<gene>
    <name evidence="13" type="ORF">Pcinc_034526</name>
</gene>
<comment type="caution">
    <text evidence="13">The sequence shown here is derived from an EMBL/GenBank/DDBJ whole genome shotgun (WGS) entry which is preliminary data.</text>
</comment>
<evidence type="ECO:0000256" key="6">
    <source>
        <dbReference type="ARBA" id="ARBA00022824"/>
    </source>
</evidence>
<feature type="domain" description="GPI inositol-deacylase PGAP1-like alpha/beta" evidence="12">
    <location>
        <begin position="257"/>
        <end position="395"/>
    </location>
</feature>
<evidence type="ECO:0000256" key="11">
    <source>
        <dbReference type="SAM" id="MobiDB-lite"/>
    </source>
</evidence>
<dbReference type="InterPro" id="IPR039529">
    <property type="entry name" value="PGAP1/BST1"/>
</dbReference>
<protein>
    <recommendedName>
        <fullName evidence="10">GPI inositol-deacylase</fullName>
        <ecNumber evidence="10">3.1.-.-</ecNumber>
    </recommendedName>
</protein>
<feature type="region of interest" description="Disordered" evidence="11">
    <location>
        <begin position="159"/>
        <end position="258"/>
    </location>
</feature>
<evidence type="ECO:0000313" key="14">
    <source>
        <dbReference type="Proteomes" id="UP001286313"/>
    </source>
</evidence>
<evidence type="ECO:0000259" key="12">
    <source>
        <dbReference type="Pfam" id="PF07819"/>
    </source>
</evidence>
<evidence type="ECO:0000256" key="3">
    <source>
        <dbReference type="ARBA" id="ARBA00022448"/>
    </source>
</evidence>
<dbReference type="EMBL" id="JAWQEG010005045">
    <property type="protein sequence ID" value="KAK3859354.1"/>
    <property type="molecule type" value="Genomic_DNA"/>
</dbReference>
<evidence type="ECO:0000256" key="7">
    <source>
        <dbReference type="ARBA" id="ARBA00022927"/>
    </source>
</evidence>
<feature type="compositionally biased region" description="Low complexity" evidence="11">
    <location>
        <begin position="210"/>
        <end position="247"/>
    </location>
</feature>
<proteinExistence type="inferred from homology"/>
<dbReference type="GO" id="GO:0005789">
    <property type="term" value="C:endoplasmic reticulum membrane"/>
    <property type="evidence" value="ECO:0007669"/>
    <property type="project" value="UniProtKB-SubCell"/>
</dbReference>
<keyword evidence="8 10" id="KW-1133">Transmembrane helix</keyword>
<evidence type="ECO:0000256" key="5">
    <source>
        <dbReference type="ARBA" id="ARBA00022801"/>
    </source>
</evidence>
<dbReference type="SUPFAM" id="SSF53474">
    <property type="entry name" value="alpha/beta-Hydrolases"/>
    <property type="match status" value="1"/>
</dbReference>
<keyword evidence="14" id="KW-1185">Reference proteome</keyword>